<keyword evidence="1 5" id="KW-0808">Transferase</keyword>
<dbReference type="InterPro" id="IPR016181">
    <property type="entry name" value="Acyl_CoA_acyltransferase"/>
</dbReference>
<sequence>MNIFIEKLHMTDAEDLFNFELENRIYFEEMVPTRGDEYYNPETFKKRHETLLEEQVKGGSYFYLIKDKDSSILGRINLVDIDESDKIGYLGYRVGKAHTGKGIANKALKILVETVTNEDVKQIKAKTTTNNIASQRILEKNGFERIGTSSEEFEMNGQRLSFVYYALNISSY</sequence>
<dbReference type="PANTHER" id="PTHR43792">
    <property type="entry name" value="GNAT FAMILY, PUTATIVE (AFU_ORTHOLOGUE AFUA_3G00765)-RELATED-RELATED"/>
    <property type="match status" value="1"/>
</dbReference>
<feature type="domain" description="N-acetyltransferase" evidence="4">
    <location>
        <begin position="3"/>
        <end position="170"/>
    </location>
</feature>
<dbReference type="PATRIC" id="fig|1227360.4.peg.1908"/>
<evidence type="ECO:0000256" key="1">
    <source>
        <dbReference type="ARBA" id="ARBA00022679"/>
    </source>
</evidence>
<dbReference type="SUPFAM" id="SSF55729">
    <property type="entry name" value="Acyl-CoA N-acyltransferases (Nat)"/>
    <property type="match status" value="1"/>
</dbReference>
<protein>
    <submittedName>
        <fullName evidence="5">Acetyltransferase</fullName>
    </submittedName>
</protein>
<keyword evidence="6" id="KW-1185">Reference proteome</keyword>
<evidence type="ECO:0000256" key="3">
    <source>
        <dbReference type="ARBA" id="ARBA00038502"/>
    </source>
</evidence>
<keyword evidence="2" id="KW-0012">Acyltransferase</keyword>
<evidence type="ECO:0000313" key="6">
    <source>
        <dbReference type="Proteomes" id="UP000019062"/>
    </source>
</evidence>
<reference evidence="5 6" key="1">
    <citation type="journal article" date="2014" name="BMC Genomics">
        <title>Genomic comparison of sporeforming bacilli isolated from milk.</title>
        <authorList>
            <person name="Moreno Switt A.I."/>
            <person name="Andrus A.D."/>
            <person name="Ranieri M.L."/>
            <person name="Orsi R.H."/>
            <person name="Ivy R."/>
            <person name="den Bakker H.C."/>
            <person name="Martin N.H."/>
            <person name="Wiedmann M."/>
            <person name="Boor K.J."/>
        </authorList>
    </citation>
    <scope>NUCLEOTIDE SEQUENCE [LARGE SCALE GENOMIC DNA]</scope>
    <source>
        <strain evidence="5 6">FSL R5-213</strain>
    </source>
</reference>
<dbReference type="AlphaFoldDB" id="W4EYE5"/>
<dbReference type="Proteomes" id="UP000019062">
    <property type="component" value="Unassembled WGS sequence"/>
</dbReference>
<name>W4EYE5_9BACL</name>
<proteinExistence type="inferred from homology"/>
<accession>W4EYE5</accession>
<dbReference type="Gene3D" id="3.40.630.30">
    <property type="match status" value="1"/>
</dbReference>
<dbReference type="RefSeq" id="WP_038183409.1">
    <property type="nucleotide sequence ID" value="NZ_ASQA01000016.1"/>
</dbReference>
<dbReference type="InterPro" id="IPR051531">
    <property type="entry name" value="N-acetyltransferase"/>
</dbReference>
<dbReference type="PANTHER" id="PTHR43792:SF8">
    <property type="entry name" value="[RIBOSOMAL PROTEIN US5]-ALANINE N-ACETYLTRANSFERASE"/>
    <property type="match status" value="1"/>
</dbReference>
<comment type="similarity">
    <text evidence="3">Belongs to the acetyltransferase family. RimJ subfamily.</text>
</comment>
<evidence type="ECO:0000313" key="5">
    <source>
        <dbReference type="EMBL" id="ETT85628.1"/>
    </source>
</evidence>
<organism evidence="5 6">
    <name type="scientific">Viridibacillus arenosi FSL R5-213</name>
    <dbReference type="NCBI Taxonomy" id="1227360"/>
    <lineage>
        <taxon>Bacteria</taxon>
        <taxon>Bacillati</taxon>
        <taxon>Bacillota</taxon>
        <taxon>Bacilli</taxon>
        <taxon>Bacillales</taxon>
        <taxon>Caryophanaceae</taxon>
        <taxon>Viridibacillus</taxon>
    </lineage>
</organism>
<dbReference type="Pfam" id="PF13302">
    <property type="entry name" value="Acetyltransf_3"/>
    <property type="match status" value="1"/>
</dbReference>
<dbReference type="GO" id="GO:0005737">
    <property type="term" value="C:cytoplasm"/>
    <property type="evidence" value="ECO:0007669"/>
    <property type="project" value="TreeGrafter"/>
</dbReference>
<dbReference type="EMBL" id="ASQA01000016">
    <property type="protein sequence ID" value="ETT85628.1"/>
    <property type="molecule type" value="Genomic_DNA"/>
</dbReference>
<dbReference type="GO" id="GO:0008999">
    <property type="term" value="F:protein-N-terminal-alanine acetyltransferase activity"/>
    <property type="evidence" value="ECO:0007669"/>
    <property type="project" value="TreeGrafter"/>
</dbReference>
<evidence type="ECO:0000256" key="2">
    <source>
        <dbReference type="ARBA" id="ARBA00023315"/>
    </source>
</evidence>
<dbReference type="InterPro" id="IPR000182">
    <property type="entry name" value="GNAT_dom"/>
</dbReference>
<dbReference type="eggNOG" id="COG1670">
    <property type="taxonomic scope" value="Bacteria"/>
</dbReference>
<gene>
    <name evidence="5" type="ORF">C176_09367</name>
</gene>
<dbReference type="PROSITE" id="PS51186">
    <property type="entry name" value="GNAT"/>
    <property type="match status" value="1"/>
</dbReference>
<evidence type="ECO:0000259" key="4">
    <source>
        <dbReference type="PROSITE" id="PS51186"/>
    </source>
</evidence>
<comment type="caution">
    <text evidence="5">The sequence shown here is derived from an EMBL/GenBank/DDBJ whole genome shotgun (WGS) entry which is preliminary data.</text>
</comment>